<accession>A0ABN9LLJ8</accession>
<dbReference type="Proteomes" id="UP001176940">
    <property type="component" value="Unassembled WGS sequence"/>
</dbReference>
<dbReference type="PANTHER" id="PTHR22633">
    <property type="entry name" value="NEURONAL TYROSINE-PHOSPHORYLATED PHOSPHOINOSITIDE-3-KINASE ADAPTER 2-RELATED"/>
    <property type="match status" value="1"/>
</dbReference>
<evidence type="ECO:0000259" key="2">
    <source>
        <dbReference type="Pfam" id="PF15452"/>
    </source>
</evidence>
<reference evidence="3" key="1">
    <citation type="submission" date="2023-07" db="EMBL/GenBank/DDBJ databases">
        <authorList>
            <person name="Stuckert A."/>
        </authorList>
    </citation>
    <scope>NUCLEOTIDE SEQUENCE</scope>
</reference>
<evidence type="ECO:0000256" key="1">
    <source>
        <dbReference type="SAM" id="MobiDB-lite"/>
    </source>
</evidence>
<feature type="compositionally biased region" description="Polar residues" evidence="1">
    <location>
        <begin position="60"/>
        <end position="87"/>
    </location>
</feature>
<keyword evidence="4" id="KW-1185">Reference proteome</keyword>
<sequence length="128" mass="13875">MADSEAFQLDWGSEPCDEIKVRSHSTEPLPKLENKERSGHHHSSPSSRESFKSQEWDGTPVSTHVSTRLGRSSVSPTMLAGNNSSEMKISCKLGRSASTSGVPPPSVTPLRLANEQQHSQVPPLPSSE</sequence>
<feature type="domain" description="Neuronal tyrosine-phosphorylated phosphoinositide-3-kinase adapter C-terminal" evidence="2">
    <location>
        <begin position="14"/>
        <end position="124"/>
    </location>
</feature>
<name>A0ABN9LLJ8_9NEOB</name>
<comment type="caution">
    <text evidence="3">The sequence shown here is derived from an EMBL/GenBank/DDBJ whole genome shotgun (WGS) entry which is preliminary data.</text>
</comment>
<dbReference type="Pfam" id="PF15452">
    <property type="entry name" value="NYAP_C"/>
    <property type="match status" value="1"/>
</dbReference>
<dbReference type="EMBL" id="CAUEEQ010023336">
    <property type="protein sequence ID" value="CAJ0945033.1"/>
    <property type="molecule type" value="Genomic_DNA"/>
</dbReference>
<dbReference type="InterPro" id="IPR029353">
    <property type="entry name" value="NYAP_C"/>
</dbReference>
<feature type="compositionally biased region" description="Basic and acidic residues" evidence="1">
    <location>
        <begin position="17"/>
        <end position="37"/>
    </location>
</feature>
<gene>
    <name evidence="3" type="ORF">RIMI_LOCUS10692387</name>
</gene>
<evidence type="ECO:0000313" key="3">
    <source>
        <dbReference type="EMBL" id="CAJ0945033.1"/>
    </source>
</evidence>
<protein>
    <recommendedName>
        <fullName evidence="2">Neuronal tyrosine-phosphorylated phosphoinositide-3-kinase adapter C-terminal domain-containing protein</fullName>
    </recommendedName>
</protein>
<organism evidence="3 4">
    <name type="scientific">Ranitomeya imitator</name>
    <name type="common">mimic poison frog</name>
    <dbReference type="NCBI Taxonomy" id="111125"/>
    <lineage>
        <taxon>Eukaryota</taxon>
        <taxon>Metazoa</taxon>
        <taxon>Chordata</taxon>
        <taxon>Craniata</taxon>
        <taxon>Vertebrata</taxon>
        <taxon>Euteleostomi</taxon>
        <taxon>Amphibia</taxon>
        <taxon>Batrachia</taxon>
        <taxon>Anura</taxon>
        <taxon>Neobatrachia</taxon>
        <taxon>Hyloidea</taxon>
        <taxon>Dendrobatidae</taxon>
        <taxon>Dendrobatinae</taxon>
        <taxon>Ranitomeya</taxon>
    </lineage>
</organism>
<dbReference type="PANTHER" id="PTHR22633:SF1">
    <property type="entry name" value="NEURONAL TYROSINE-PHOSPHORYLATED PHOSPHOINOSITIDE-3-KINASE ADAPTER 2"/>
    <property type="match status" value="1"/>
</dbReference>
<dbReference type="InterPro" id="IPR026722">
    <property type="entry name" value="NYAP1/NYAP2"/>
</dbReference>
<evidence type="ECO:0000313" key="4">
    <source>
        <dbReference type="Proteomes" id="UP001176940"/>
    </source>
</evidence>
<proteinExistence type="predicted"/>
<feature type="region of interest" description="Disordered" evidence="1">
    <location>
        <begin position="1"/>
        <end position="128"/>
    </location>
</feature>